<comment type="subcellular location">
    <subcellularLocation>
        <location evidence="1">Cell membrane</location>
        <topology evidence="1">Multi-pass membrane protein</topology>
    </subcellularLocation>
</comment>
<keyword evidence="6 10" id="KW-1133">Transmembrane helix</keyword>
<evidence type="ECO:0000256" key="8">
    <source>
        <dbReference type="ARBA" id="ARBA00023170"/>
    </source>
</evidence>
<keyword evidence="7 10" id="KW-0472">Membrane</keyword>
<evidence type="ECO:0000256" key="7">
    <source>
        <dbReference type="ARBA" id="ARBA00023136"/>
    </source>
</evidence>
<feature type="non-terminal residue" evidence="11">
    <location>
        <position position="1"/>
    </location>
</feature>
<evidence type="ECO:0000256" key="10">
    <source>
        <dbReference type="SAM" id="Phobius"/>
    </source>
</evidence>
<dbReference type="InterPro" id="IPR004117">
    <property type="entry name" value="7tm6_olfct_rcpt"/>
</dbReference>
<keyword evidence="9" id="KW-0807">Transducer</keyword>
<gene>
    <name evidence="11" type="primary">ItypOR10</name>
</gene>
<evidence type="ECO:0000256" key="3">
    <source>
        <dbReference type="ARBA" id="ARBA00022606"/>
    </source>
</evidence>
<proteinExistence type="evidence at transcript level"/>
<evidence type="ECO:0000256" key="9">
    <source>
        <dbReference type="ARBA" id="ARBA00023224"/>
    </source>
</evidence>
<reference evidence="11" key="1">
    <citation type="journal article" date="2013" name="BMC Genomics">
        <title>Antennal transcriptome analysis of the chemosensory gene families in the tree killing bark beetles, Ips typographus and Dendroctonus ponderosae (Coleoptera: Curculionidae: Scolytinae).</title>
        <authorList>
            <person name="Andersson M.N."/>
            <person name="Grosse-Wilde E."/>
            <person name="Keeling C.I."/>
            <person name="Bengtsson J.M."/>
            <person name="Yuen M.M."/>
            <person name="Li M."/>
            <person name="Hillbur Y."/>
            <person name="Bohlmann J."/>
            <person name="Hansson B.S."/>
            <person name="Schlyter F."/>
        </authorList>
    </citation>
    <scope>NUCLEOTIDE SEQUENCE</scope>
</reference>
<feature type="transmembrane region" description="Helical" evidence="10">
    <location>
        <begin position="46"/>
        <end position="67"/>
    </location>
</feature>
<dbReference type="GO" id="GO:0005886">
    <property type="term" value="C:plasma membrane"/>
    <property type="evidence" value="ECO:0007669"/>
    <property type="project" value="UniProtKB-SubCell"/>
</dbReference>
<evidence type="ECO:0000256" key="1">
    <source>
        <dbReference type="ARBA" id="ARBA00004651"/>
    </source>
</evidence>
<evidence type="ECO:0000256" key="5">
    <source>
        <dbReference type="ARBA" id="ARBA00022725"/>
    </source>
</evidence>
<accession>M3V890</accession>
<evidence type="ECO:0000256" key="6">
    <source>
        <dbReference type="ARBA" id="ARBA00022989"/>
    </source>
</evidence>
<dbReference type="EMBL" id="GACR01000027">
    <property type="protein sequence ID" value="JAA74434.1"/>
    <property type="molecule type" value="mRNA"/>
</dbReference>
<dbReference type="GO" id="GO:0005549">
    <property type="term" value="F:odorant binding"/>
    <property type="evidence" value="ECO:0007669"/>
    <property type="project" value="InterPro"/>
</dbReference>
<keyword evidence="4 10" id="KW-0812">Transmembrane</keyword>
<protein>
    <submittedName>
        <fullName evidence="11">Odorant receptor 10</fullName>
    </submittedName>
</protein>
<organism evidence="11">
    <name type="scientific">Ips typographus</name>
    <name type="common">European spruce bark beetle</name>
    <dbReference type="NCBI Taxonomy" id="55986"/>
    <lineage>
        <taxon>Eukaryota</taxon>
        <taxon>Metazoa</taxon>
        <taxon>Ecdysozoa</taxon>
        <taxon>Arthropoda</taxon>
        <taxon>Hexapoda</taxon>
        <taxon>Insecta</taxon>
        <taxon>Pterygota</taxon>
        <taxon>Neoptera</taxon>
        <taxon>Endopterygota</taxon>
        <taxon>Coleoptera</taxon>
        <taxon>Polyphaga</taxon>
        <taxon>Cucujiformia</taxon>
        <taxon>Curculionidae</taxon>
        <taxon>Scolytinae</taxon>
        <taxon>Ips</taxon>
    </lineage>
</organism>
<keyword evidence="2" id="KW-1003">Cell membrane</keyword>
<dbReference type="GO" id="GO:0004984">
    <property type="term" value="F:olfactory receptor activity"/>
    <property type="evidence" value="ECO:0007669"/>
    <property type="project" value="InterPro"/>
</dbReference>
<dbReference type="PANTHER" id="PTHR21137">
    <property type="entry name" value="ODORANT RECEPTOR"/>
    <property type="match status" value="1"/>
</dbReference>
<keyword evidence="5" id="KW-0552">Olfaction</keyword>
<sequence length="166" mass="18877">NFVGNVQTEILEPEEINEKIVILKELIQDHIHIIEFVMYINRATKYPILLEYLLTSFDIALVTVNLLKSKSERLWLVVFLSLLVLQISLISWTCNEIRVQSVAIGDALYESQWYLLNKEAKFLVGFVIARSQIPLSITIGPFGTMTTGSALTVFKAAYSYMTLMKG</sequence>
<keyword evidence="3" id="KW-0716">Sensory transduction</keyword>
<evidence type="ECO:0000256" key="2">
    <source>
        <dbReference type="ARBA" id="ARBA00022475"/>
    </source>
</evidence>
<keyword evidence="8 11" id="KW-0675">Receptor</keyword>
<dbReference type="AlphaFoldDB" id="M3V890"/>
<evidence type="ECO:0000313" key="11">
    <source>
        <dbReference type="EMBL" id="JAA74434.1"/>
    </source>
</evidence>
<dbReference type="GO" id="GO:0007165">
    <property type="term" value="P:signal transduction"/>
    <property type="evidence" value="ECO:0007669"/>
    <property type="project" value="UniProtKB-KW"/>
</dbReference>
<feature type="transmembrane region" description="Helical" evidence="10">
    <location>
        <begin position="74"/>
        <end position="92"/>
    </location>
</feature>
<dbReference type="Pfam" id="PF02949">
    <property type="entry name" value="7tm_6"/>
    <property type="match status" value="1"/>
</dbReference>
<evidence type="ECO:0000256" key="4">
    <source>
        <dbReference type="ARBA" id="ARBA00022692"/>
    </source>
</evidence>
<name>M3V890_IPSTY</name>
<dbReference type="PANTHER" id="PTHR21137:SF35">
    <property type="entry name" value="ODORANT RECEPTOR 19A-RELATED"/>
    <property type="match status" value="1"/>
</dbReference>